<dbReference type="PANTHER" id="PTHR23416">
    <property type="entry name" value="SIALIC ACID SYNTHASE-RELATED"/>
    <property type="match status" value="1"/>
</dbReference>
<dbReference type="Pfam" id="PF12464">
    <property type="entry name" value="Mac"/>
    <property type="match status" value="1"/>
</dbReference>
<evidence type="ECO:0000313" key="4">
    <source>
        <dbReference type="EMBL" id="KAK9915658.1"/>
    </source>
</evidence>
<dbReference type="PROSITE" id="PS00101">
    <property type="entry name" value="HEXAPEP_TRANSFERASES"/>
    <property type="match status" value="1"/>
</dbReference>
<gene>
    <name evidence="4" type="ORF">WJX75_002274</name>
</gene>
<evidence type="ECO:0000313" key="5">
    <source>
        <dbReference type="Proteomes" id="UP001491310"/>
    </source>
</evidence>
<keyword evidence="5" id="KW-1185">Reference proteome</keyword>
<evidence type="ECO:0000256" key="2">
    <source>
        <dbReference type="ARBA" id="ARBA00022679"/>
    </source>
</evidence>
<reference evidence="4 5" key="1">
    <citation type="journal article" date="2024" name="Nat. Commun.">
        <title>Phylogenomics reveals the evolutionary origins of lichenization in chlorophyte algae.</title>
        <authorList>
            <person name="Puginier C."/>
            <person name="Libourel C."/>
            <person name="Otte J."/>
            <person name="Skaloud P."/>
            <person name="Haon M."/>
            <person name="Grisel S."/>
            <person name="Petersen M."/>
            <person name="Berrin J.G."/>
            <person name="Delaux P.M."/>
            <person name="Dal Grande F."/>
            <person name="Keller J."/>
        </authorList>
    </citation>
    <scope>NUCLEOTIDE SEQUENCE [LARGE SCALE GENOMIC DNA]</scope>
    <source>
        <strain evidence="4 5">SAG 216-7</strain>
    </source>
</reference>
<evidence type="ECO:0000259" key="3">
    <source>
        <dbReference type="SMART" id="SM01266"/>
    </source>
</evidence>
<dbReference type="Proteomes" id="UP001491310">
    <property type="component" value="Unassembled WGS sequence"/>
</dbReference>
<dbReference type="CDD" id="cd03357">
    <property type="entry name" value="LbH_MAT_GAT"/>
    <property type="match status" value="1"/>
</dbReference>
<dbReference type="EMBL" id="JALJOT010000004">
    <property type="protein sequence ID" value="KAK9915658.1"/>
    <property type="molecule type" value="Genomic_DNA"/>
</dbReference>
<dbReference type="InterPro" id="IPR001451">
    <property type="entry name" value="Hexapep"/>
</dbReference>
<feature type="domain" description="Maltose/galactoside acetyltransferase" evidence="3">
    <location>
        <begin position="5"/>
        <end position="57"/>
    </location>
</feature>
<evidence type="ECO:0000256" key="1">
    <source>
        <dbReference type="ARBA" id="ARBA00007274"/>
    </source>
</evidence>
<name>A0ABR2YUX5_9CHLO</name>
<dbReference type="SMART" id="SM01266">
    <property type="entry name" value="Mac"/>
    <property type="match status" value="1"/>
</dbReference>
<dbReference type="PANTHER" id="PTHR23416:SF23">
    <property type="entry name" value="ACETYLTRANSFERASE C18B11.09C-RELATED"/>
    <property type="match status" value="1"/>
</dbReference>
<keyword evidence="2" id="KW-0808">Transferase</keyword>
<dbReference type="SUPFAM" id="SSF51161">
    <property type="entry name" value="Trimeric LpxA-like enzymes"/>
    <property type="match status" value="1"/>
</dbReference>
<comment type="similarity">
    <text evidence="1">Belongs to the transferase hexapeptide repeat family.</text>
</comment>
<dbReference type="InterPro" id="IPR051159">
    <property type="entry name" value="Hexapeptide_acetyltransf"/>
</dbReference>
<dbReference type="Gene3D" id="2.160.10.10">
    <property type="entry name" value="Hexapeptide repeat proteins"/>
    <property type="match status" value="1"/>
</dbReference>
<organism evidence="4 5">
    <name type="scientific">Coccomyxa subellipsoidea</name>
    <dbReference type="NCBI Taxonomy" id="248742"/>
    <lineage>
        <taxon>Eukaryota</taxon>
        <taxon>Viridiplantae</taxon>
        <taxon>Chlorophyta</taxon>
        <taxon>core chlorophytes</taxon>
        <taxon>Trebouxiophyceae</taxon>
        <taxon>Trebouxiophyceae incertae sedis</taxon>
        <taxon>Coccomyxaceae</taxon>
        <taxon>Coccomyxa</taxon>
    </lineage>
</organism>
<dbReference type="InterPro" id="IPR011004">
    <property type="entry name" value="Trimer_LpxA-like_sf"/>
</dbReference>
<dbReference type="Pfam" id="PF00132">
    <property type="entry name" value="Hexapep"/>
    <property type="match status" value="1"/>
</dbReference>
<dbReference type="InterPro" id="IPR024688">
    <property type="entry name" value="Mac_dom"/>
</dbReference>
<sequence length="200" mass="21977">MATEKEKMIAERFYIATDPQLTAERTAARKLCDEFNRTTGDELEKRHEILNRLFHGNMDMTKPAFIEPPLTVDYGYNVTMGPGCYMNFNCCFLDCAPIKIGKDVLMGPMVQLYPPAHPLDPSVRDGLRGPEYARSITIGDNVWIGGGAIILGGVTVGEGATIGAGSVVTKDVEPWTLVAGNPAHLIRRIEKGYKSPHEKP</sequence>
<dbReference type="InterPro" id="IPR018357">
    <property type="entry name" value="Hexapep_transf_CS"/>
</dbReference>
<accession>A0ABR2YUX5</accession>
<comment type="caution">
    <text evidence="4">The sequence shown here is derived from an EMBL/GenBank/DDBJ whole genome shotgun (WGS) entry which is preliminary data.</text>
</comment>
<proteinExistence type="inferred from homology"/>
<protein>
    <recommendedName>
        <fullName evidence="3">Maltose/galactoside acetyltransferase domain-containing protein</fullName>
    </recommendedName>
</protein>